<evidence type="ECO:0000256" key="1">
    <source>
        <dbReference type="SAM" id="Phobius"/>
    </source>
</evidence>
<name>A0A9D2L258_9BACT</name>
<evidence type="ECO:0000313" key="2">
    <source>
        <dbReference type="EMBL" id="HJA98256.1"/>
    </source>
</evidence>
<evidence type="ECO:0000313" key="3">
    <source>
        <dbReference type="Proteomes" id="UP000824259"/>
    </source>
</evidence>
<dbReference type="Proteomes" id="UP000824259">
    <property type="component" value="Unassembled WGS sequence"/>
</dbReference>
<gene>
    <name evidence="2" type="ORF">H9779_01475</name>
</gene>
<dbReference type="AlphaFoldDB" id="A0A9D2L258"/>
<protein>
    <submittedName>
        <fullName evidence="2">DUF2975 domain-containing protein</fullName>
    </submittedName>
</protein>
<proteinExistence type="predicted"/>
<reference evidence="2" key="2">
    <citation type="submission" date="2021-04" db="EMBL/GenBank/DDBJ databases">
        <authorList>
            <person name="Gilroy R."/>
        </authorList>
    </citation>
    <scope>NUCLEOTIDE SEQUENCE</scope>
    <source>
        <strain evidence="2">CHK169-11906</strain>
    </source>
</reference>
<feature type="transmembrane region" description="Helical" evidence="1">
    <location>
        <begin position="5"/>
        <end position="21"/>
    </location>
</feature>
<sequence length="232" mass="26077">MLFIYIGYFLALTIGFIHSFVPNVSSSWSAGWNAATEDIQMQEKHGIDQRTYFLTARLKEPTSEQLIPAQTRHAIEARNADVTVEAEYTSANLYVKTSDESDPELVRQLNKANYSLLLFIPALLAKLAILILVALIINILRKSVRDEQPLPTRIIIYSRIIAALLILSEICTALGAYIYHHAAQILLEGSMLQVDATFPLNYWNIFMAILVLFSAEVFSIGSQLSEEQKLTI</sequence>
<reference evidence="2" key="1">
    <citation type="journal article" date="2021" name="PeerJ">
        <title>Extensive microbial diversity within the chicken gut microbiome revealed by metagenomics and culture.</title>
        <authorList>
            <person name="Gilroy R."/>
            <person name="Ravi A."/>
            <person name="Getino M."/>
            <person name="Pursley I."/>
            <person name="Horton D.L."/>
            <person name="Alikhan N.F."/>
            <person name="Baker D."/>
            <person name="Gharbi K."/>
            <person name="Hall N."/>
            <person name="Watson M."/>
            <person name="Adriaenssens E.M."/>
            <person name="Foster-Nyarko E."/>
            <person name="Jarju S."/>
            <person name="Secka A."/>
            <person name="Antonio M."/>
            <person name="Oren A."/>
            <person name="Chaudhuri R.R."/>
            <person name="La Ragione R."/>
            <person name="Hildebrand F."/>
            <person name="Pallen M.J."/>
        </authorList>
    </citation>
    <scope>NUCLEOTIDE SEQUENCE</scope>
    <source>
        <strain evidence="2">CHK169-11906</strain>
    </source>
</reference>
<keyword evidence="1" id="KW-0812">Transmembrane</keyword>
<dbReference type="Pfam" id="PF11188">
    <property type="entry name" value="DUF2975"/>
    <property type="match status" value="1"/>
</dbReference>
<accession>A0A9D2L258</accession>
<keyword evidence="1" id="KW-1133">Transmembrane helix</keyword>
<dbReference type="InterPro" id="IPR021354">
    <property type="entry name" value="DUF2975"/>
</dbReference>
<comment type="caution">
    <text evidence="2">The sequence shown here is derived from an EMBL/GenBank/DDBJ whole genome shotgun (WGS) entry which is preliminary data.</text>
</comment>
<feature type="transmembrane region" description="Helical" evidence="1">
    <location>
        <begin position="116"/>
        <end position="140"/>
    </location>
</feature>
<keyword evidence="1" id="KW-0472">Membrane</keyword>
<dbReference type="EMBL" id="DWYR01000005">
    <property type="protein sequence ID" value="HJA98256.1"/>
    <property type="molecule type" value="Genomic_DNA"/>
</dbReference>
<organism evidence="2 3">
    <name type="scientific">Candidatus Alistipes avicola</name>
    <dbReference type="NCBI Taxonomy" id="2838432"/>
    <lineage>
        <taxon>Bacteria</taxon>
        <taxon>Pseudomonadati</taxon>
        <taxon>Bacteroidota</taxon>
        <taxon>Bacteroidia</taxon>
        <taxon>Bacteroidales</taxon>
        <taxon>Rikenellaceae</taxon>
        <taxon>Alistipes</taxon>
    </lineage>
</organism>
<feature type="transmembrane region" description="Helical" evidence="1">
    <location>
        <begin position="200"/>
        <end position="220"/>
    </location>
</feature>
<feature type="transmembrane region" description="Helical" evidence="1">
    <location>
        <begin position="160"/>
        <end position="180"/>
    </location>
</feature>